<protein>
    <submittedName>
        <fullName evidence="1">Uncharacterized protein</fullName>
    </submittedName>
</protein>
<dbReference type="EMBL" id="JARKIB010000011">
    <property type="protein sequence ID" value="KAJ7775013.1"/>
    <property type="molecule type" value="Genomic_DNA"/>
</dbReference>
<organism evidence="1 2">
    <name type="scientific">Mycena metata</name>
    <dbReference type="NCBI Taxonomy" id="1033252"/>
    <lineage>
        <taxon>Eukaryota</taxon>
        <taxon>Fungi</taxon>
        <taxon>Dikarya</taxon>
        <taxon>Basidiomycota</taxon>
        <taxon>Agaricomycotina</taxon>
        <taxon>Agaricomycetes</taxon>
        <taxon>Agaricomycetidae</taxon>
        <taxon>Agaricales</taxon>
        <taxon>Marasmiineae</taxon>
        <taxon>Mycenaceae</taxon>
        <taxon>Mycena</taxon>
    </lineage>
</organism>
<accession>A0AAD7JZ87</accession>
<proteinExistence type="predicted"/>
<evidence type="ECO:0000313" key="1">
    <source>
        <dbReference type="EMBL" id="KAJ7775013.1"/>
    </source>
</evidence>
<dbReference type="Proteomes" id="UP001215598">
    <property type="component" value="Unassembled WGS sequence"/>
</dbReference>
<gene>
    <name evidence="1" type="ORF">B0H16DRAFT_1450444</name>
</gene>
<sequence length="131" mass="14552">MATVGVHQGAAGEFGTVTSMFKPAIPPSSTLHWAGKKWKIILQGFKIAPAELYHKIITEITFLPETPENAWLQRGRGRPQKAKAAGACIAMFYVFFRLFETWVKRNRAARIIQGTLGAAYGSSSFKLPAWR</sequence>
<reference evidence="1" key="1">
    <citation type="submission" date="2023-03" db="EMBL/GenBank/DDBJ databases">
        <title>Massive genome expansion in bonnet fungi (Mycena s.s.) driven by repeated elements and novel gene families across ecological guilds.</title>
        <authorList>
            <consortium name="Lawrence Berkeley National Laboratory"/>
            <person name="Harder C.B."/>
            <person name="Miyauchi S."/>
            <person name="Viragh M."/>
            <person name="Kuo A."/>
            <person name="Thoen E."/>
            <person name="Andreopoulos B."/>
            <person name="Lu D."/>
            <person name="Skrede I."/>
            <person name="Drula E."/>
            <person name="Henrissat B."/>
            <person name="Morin E."/>
            <person name="Kohler A."/>
            <person name="Barry K."/>
            <person name="LaButti K."/>
            <person name="Morin E."/>
            <person name="Salamov A."/>
            <person name="Lipzen A."/>
            <person name="Mereny Z."/>
            <person name="Hegedus B."/>
            <person name="Baldrian P."/>
            <person name="Stursova M."/>
            <person name="Weitz H."/>
            <person name="Taylor A."/>
            <person name="Grigoriev I.V."/>
            <person name="Nagy L.G."/>
            <person name="Martin F."/>
            <person name="Kauserud H."/>
        </authorList>
    </citation>
    <scope>NUCLEOTIDE SEQUENCE</scope>
    <source>
        <strain evidence="1">CBHHK182m</strain>
    </source>
</reference>
<evidence type="ECO:0000313" key="2">
    <source>
        <dbReference type="Proteomes" id="UP001215598"/>
    </source>
</evidence>
<dbReference type="AlphaFoldDB" id="A0AAD7JZ87"/>
<name>A0AAD7JZ87_9AGAR</name>
<comment type="caution">
    <text evidence="1">The sequence shown here is derived from an EMBL/GenBank/DDBJ whole genome shotgun (WGS) entry which is preliminary data.</text>
</comment>
<keyword evidence="2" id="KW-1185">Reference proteome</keyword>